<reference evidence="2 3" key="1">
    <citation type="journal article" date="2018" name="Front. Plant Sci.">
        <title>Red Clover (Trifolium pratense) and Zigzag Clover (T. medium) - A Picture of Genomic Similarities and Differences.</title>
        <authorList>
            <person name="Dluhosova J."/>
            <person name="Istvanek J."/>
            <person name="Nedelnik J."/>
            <person name="Repkova J."/>
        </authorList>
    </citation>
    <scope>NUCLEOTIDE SEQUENCE [LARGE SCALE GENOMIC DNA]</scope>
    <source>
        <strain evidence="3">cv. 10/8</strain>
        <tissue evidence="2">Leaf</tissue>
    </source>
</reference>
<accession>A0A392R8H8</accession>
<feature type="non-terminal residue" evidence="2">
    <location>
        <position position="81"/>
    </location>
</feature>
<name>A0A392R8H8_9FABA</name>
<sequence length="81" mass="8807">MGATEEGTKDENTKWRMAHGGLPSDDGLRGWGQELRAELGRDWKGVGSRWLKEEGQTFSVSNNGGGVNANQNESNSISENN</sequence>
<organism evidence="2 3">
    <name type="scientific">Trifolium medium</name>
    <dbReference type="NCBI Taxonomy" id="97028"/>
    <lineage>
        <taxon>Eukaryota</taxon>
        <taxon>Viridiplantae</taxon>
        <taxon>Streptophyta</taxon>
        <taxon>Embryophyta</taxon>
        <taxon>Tracheophyta</taxon>
        <taxon>Spermatophyta</taxon>
        <taxon>Magnoliopsida</taxon>
        <taxon>eudicotyledons</taxon>
        <taxon>Gunneridae</taxon>
        <taxon>Pentapetalae</taxon>
        <taxon>rosids</taxon>
        <taxon>fabids</taxon>
        <taxon>Fabales</taxon>
        <taxon>Fabaceae</taxon>
        <taxon>Papilionoideae</taxon>
        <taxon>50 kb inversion clade</taxon>
        <taxon>NPAAA clade</taxon>
        <taxon>Hologalegina</taxon>
        <taxon>IRL clade</taxon>
        <taxon>Trifolieae</taxon>
        <taxon>Trifolium</taxon>
    </lineage>
</organism>
<evidence type="ECO:0000313" key="3">
    <source>
        <dbReference type="Proteomes" id="UP000265520"/>
    </source>
</evidence>
<proteinExistence type="predicted"/>
<feature type="region of interest" description="Disordered" evidence="1">
    <location>
        <begin position="1"/>
        <end position="29"/>
    </location>
</feature>
<feature type="region of interest" description="Disordered" evidence="1">
    <location>
        <begin position="55"/>
        <end position="81"/>
    </location>
</feature>
<feature type="compositionally biased region" description="Basic and acidic residues" evidence="1">
    <location>
        <begin position="1"/>
        <end position="14"/>
    </location>
</feature>
<evidence type="ECO:0000256" key="1">
    <source>
        <dbReference type="SAM" id="MobiDB-lite"/>
    </source>
</evidence>
<feature type="compositionally biased region" description="Low complexity" evidence="1">
    <location>
        <begin position="68"/>
        <end position="81"/>
    </location>
</feature>
<evidence type="ECO:0000313" key="2">
    <source>
        <dbReference type="EMBL" id="MCI32090.1"/>
    </source>
</evidence>
<dbReference type="AlphaFoldDB" id="A0A392R8H8"/>
<protein>
    <submittedName>
        <fullName evidence="2">Uncharacterized protein</fullName>
    </submittedName>
</protein>
<dbReference type="Proteomes" id="UP000265520">
    <property type="component" value="Unassembled WGS sequence"/>
</dbReference>
<keyword evidence="3" id="KW-1185">Reference proteome</keyword>
<comment type="caution">
    <text evidence="2">The sequence shown here is derived from an EMBL/GenBank/DDBJ whole genome shotgun (WGS) entry which is preliminary data.</text>
</comment>
<dbReference type="EMBL" id="LXQA010192652">
    <property type="protein sequence ID" value="MCI32090.1"/>
    <property type="molecule type" value="Genomic_DNA"/>
</dbReference>